<feature type="compositionally biased region" description="Acidic residues" evidence="1">
    <location>
        <begin position="127"/>
        <end position="138"/>
    </location>
</feature>
<reference evidence="3 4" key="1">
    <citation type="submission" date="2019-07" db="EMBL/GenBank/DDBJ databases">
        <authorList>
            <person name="Jastrzebski P J."/>
            <person name="Paukszto L."/>
            <person name="Jastrzebski P J."/>
        </authorList>
    </citation>
    <scope>NUCLEOTIDE SEQUENCE [LARGE SCALE GENOMIC DNA]</scope>
    <source>
        <strain evidence="3 4">WMS-il1</strain>
    </source>
</reference>
<keyword evidence="4" id="KW-1185">Reference proteome</keyword>
<dbReference type="InterPro" id="IPR008145">
    <property type="entry name" value="GK/Ca_channel_bsu"/>
</dbReference>
<dbReference type="InterPro" id="IPR027417">
    <property type="entry name" value="P-loop_NTPase"/>
</dbReference>
<evidence type="ECO:0000313" key="3">
    <source>
        <dbReference type="EMBL" id="VUZ56910.1"/>
    </source>
</evidence>
<feature type="compositionally biased region" description="Basic and acidic residues" evidence="1">
    <location>
        <begin position="202"/>
        <end position="211"/>
    </location>
</feature>
<dbReference type="SUPFAM" id="SSF52540">
    <property type="entry name" value="P-loop containing nucleoside triphosphate hydrolases"/>
    <property type="match status" value="1"/>
</dbReference>
<dbReference type="Proteomes" id="UP000321570">
    <property type="component" value="Unassembled WGS sequence"/>
</dbReference>
<feature type="compositionally biased region" description="Basic and acidic residues" evidence="1">
    <location>
        <begin position="299"/>
        <end position="315"/>
    </location>
</feature>
<evidence type="ECO:0000256" key="1">
    <source>
        <dbReference type="SAM" id="MobiDB-lite"/>
    </source>
</evidence>
<feature type="compositionally biased region" description="Basic and acidic residues" evidence="1">
    <location>
        <begin position="177"/>
        <end position="186"/>
    </location>
</feature>
<evidence type="ECO:0000259" key="2">
    <source>
        <dbReference type="Pfam" id="PF00625"/>
    </source>
</evidence>
<proteinExistence type="predicted"/>
<gene>
    <name evidence="3" type="ORF">WMSIL1_LOCUS14372</name>
</gene>
<dbReference type="Gene3D" id="3.40.50.300">
    <property type="entry name" value="P-loop containing nucleotide triphosphate hydrolases"/>
    <property type="match status" value="1"/>
</dbReference>
<feature type="compositionally biased region" description="Polar residues" evidence="1">
    <location>
        <begin position="352"/>
        <end position="363"/>
    </location>
</feature>
<feature type="compositionally biased region" description="Low complexity" evidence="1">
    <location>
        <begin position="340"/>
        <end position="351"/>
    </location>
</feature>
<protein>
    <recommendedName>
        <fullName evidence="2">Guanylate kinase/L-type calcium channel beta subunit domain-containing protein</fullName>
    </recommendedName>
</protein>
<feature type="region of interest" description="Disordered" evidence="1">
    <location>
        <begin position="60"/>
        <end position="85"/>
    </location>
</feature>
<feature type="non-terminal residue" evidence="3">
    <location>
        <position position="1"/>
    </location>
</feature>
<feature type="region of interest" description="Disordered" evidence="1">
    <location>
        <begin position="276"/>
        <end position="431"/>
    </location>
</feature>
<feature type="compositionally biased region" description="Polar residues" evidence="1">
    <location>
        <begin position="396"/>
        <end position="412"/>
    </location>
</feature>
<sequence length="431" mass="45631">KNRGKSQKKHINHQVAAAEKLLQCAEESFDVVLEQNNLEGATEALANYLESYLRAIHYHGNNDQQHSPPPSHLGTKINENKALPPMIPGRPGLNIAFAAAGSVGFQLPELTCLAGDRHAIHANTLGEEGEGAGEGEEEGINKKKEGEEGDEGEKEEDKEKNADGEATTDGEAAGESGDAKKKERVDGGLSEMPSKKKNSRSGRGDGKREGGILKLGAGKKHQKQTLTQIIPDRAHAIALAEAVVKNANAAAAAAVAAANKLEVPGGATVGLHQSHLAAHSDPSGTPKIYASRSSRQAKQRQEEIENARRQSEEAARAAAEAKAMNGAQRQEKRRQRRLHLAQQAAVAATRQSGPSAISRSQSGVVKFGAESERGPMLLGQGSRASLKPPPDDEESQSAPGSNLRRNTSSSAVNGVPKFKKPIPLIIHPPEA</sequence>
<dbReference type="AlphaFoldDB" id="A0A564ZBS4"/>
<name>A0A564ZBS4_HYMDI</name>
<organism evidence="3 4">
    <name type="scientific">Hymenolepis diminuta</name>
    <name type="common">Rat tapeworm</name>
    <dbReference type="NCBI Taxonomy" id="6216"/>
    <lineage>
        <taxon>Eukaryota</taxon>
        <taxon>Metazoa</taxon>
        <taxon>Spiralia</taxon>
        <taxon>Lophotrochozoa</taxon>
        <taxon>Platyhelminthes</taxon>
        <taxon>Cestoda</taxon>
        <taxon>Eucestoda</taxon>
        <taxon>Cyclophyllidea</taxon>
        <taxon>Hymenolepididae</taxon>
        <taxon>Hymenolepis</taxon>
    </lineage>
</organism>
<dbReference type="Pfam" id="PF00625">
    <property type="entry name" value="Guanylate_kin"/>
    <property type="match status" value="1"/>
</dbReference>
<feature type="domain" description="Guanylate kinase/L-type calcium channel beta subunit" evidence="2">
    <location>
        <begin position="1"/>
        <end position="51"/>
    </location>
</feature>
<feature type="region of interest" description="Disordered" evidence="1">
    <location>
        <begin position="124"/>
        <end position="224"/>
    </location>
</feature>
<evidence type="ECO:0000313" key="4">
    <source>
        <dbReference type="Proteomes" id="UP000321570"/>
    </source>
</evidence>
<dbReference type="PANTHER" id="PTHR11824">
    <property type="entry name" value="VOLTAGE-DEPENDENT CALCIUM CHANNEL BETA SUBUNIT"/>
    <property type="match status" value="1"/>
</dbReference>
<dbReference type="EMBL" id="CABIJS010000708">
    <property type="protein sequence ID" value="VUZ56910.1"/>
    <property type="molecule type" value="Genomic_DNA"/>
</dbReference>
<accession>A0A564ZBS4</accession>